<organism evidence="1 2">
    <name type="scientific">Pleurodeles waltl</name>
    <name type="common">Iberian ribbed newt</name>
    <dbReference type="NCBI Taxonomy" id="8319"/>
    <lineage>
        <taxon>Eukaryota</taxon>
        <taxon>Metazoa</taxon>
        <taxon>Chordata</taxon>
        <taxon>Craniata</taxon>
        <taxon>Vertebrata</taxon>
        <taxon>Euteleostomi</taxon>
        <taxon>Amphibia</taxon>
        <taxon>Batrachia</taxon>
        <taxon>Caudata</taxon>
        <taxon>Salamandroidea</taxon>
        <taxon>Salamandridae</taxon>
        <taxon>Pleurodelinae</taxon>
        <taxon>Pleurodeles</taxon>
    </lineage>
</organism>
<dbReference type="Proteomes" id="UP001066276">
    <property type="component" value="Chromosome 2_1"/>
</dbReference>
<reference evidence="1" key="1">
    <citation type="journal article" date="2022" name="bioRxiv">
        <title>Sequencing and chromosome-scale assembly of the giantPleurodeles waltlgenome.</title>
        <authorList>
            <person name="Brown T."/>
            <person name="Elewa A."/>
            <person name="Iarovenko S."/>
            <person name="Subramanian E."/>
            <person name="Araus A.J."/>
            <person name="Petzold A."/>
            <person name="Susuki M."/>
            <person name="Suzuki K.-i.T."/>
            <person name="Hayashi T."/>
            <person name="Toyoda A."/>
            <person name="Oliveira C."/>
            <person name="Osipova E."/>
            <person name="Leigh N.D."/>
            <person name="Simon A."/>
            <person name="Yun M.H."/>
        </authorList>
    </citation>
    <scope>NUCLEOTIDE SEQUENCE</scope>
    <source>
        <strain evidence="1">20211129_DDA</strain>
        <tissue evidence="1">Liver</tissue>
    </source>
</reference>
<dbReference type="PANTHER" id="PTHR33050">
    <property type="entry name" value="REVERSE TRANSCRIPTASE DOMAIN-CONTAINING PROTEIN"/>
    <property type="match status" value="1"/>
</dbReference>
<protein>
    <submittedName>
        <fullName evidence="1">Uncharacterized protein</fullName>
    </submittedName>
</protein>
<sequence length="165" mass="17874">MAVEAKVQHALRLLEEAGHLDLVRPGAATAARPTRKAASGVAAAVMACSPPRCIAGPRKFQDLIGDLGVPLAPEKTVGPAMVLTFWGIKLYTGMMVAQLPLDKQRNMIVTISQMLRKNKVTVREVQVLLGHLNFECRVVRVGRTFCRRLTLSPGREAVATPSRPA</sequence>
<dbReference type="AlphaFoldDB" id="A0AAV7VPV1"/>
<comment type="caution">
    <text evidence="1">The sequence shown here is derived from an EMBL/GenBank/DDBJ whole genome shotgun (WGS) entry which is preliminary data.</text>
</comment>
<name>A0AAV7VPV1_PLEWA</name>
<evidence type="ECO:0000313" key="2">
    <source>
        <dbReference type="Proteomes" id="UP001066276"/>
    </source>
</evidence>
<proteinExistence type="predicted"/>
<dbReference type="InterPro" id="IPR052055">
    <property type="entry name" value="Hepadnavirus_pol/RT"/>
</dbReference>
<dbReference type="EMBL" id="JANPWB010000003">
    <property type="protein sequence ID" value="KAJ1202202.1"/>
    <property type="molecule type" value="Genomic_DNA"/>
</dbReference>
<keyword evidence="2" id="KW-1185">Reference proteome</keyword>
<accession>A0AAV7VPV1</accession>
<gene>
    <name evidence="1" type="ORF">NDU88_006003</name>
</gene>
<evidence type="ECO:0000313" key="1">
    <source>
        <dbReference type="EMBL" id="KAJ1202202.1"/>
    </source>
</evidence>
<dbReference type="PANTHER" id="PTHR33050:SF8">
    <property type="entry name" value="REVERSE TRANSCRIPTASE DOMAIN-CONTAINING PROTEIN"/>
    <property type="match status" value="1"/>
</dbReference>